<sequence length="54" mass="6576">MAVTRFDTNKFDEITNFNLWQVQMTTILIQDDLEKVHTEKKPADMDKSKWDRRF</sequence>
<dbReference type="EMBL" id="JABFAC010000011">
    <property type="protein sequence ID" value="MBA0628506.1"/>
    <property type="molecule type" value="Genomic_DNA"/>
</dbReference>
<dbReference type="AlphaFoldDB" id="A0A7J8SSG1"/>
<gene>
    <name evidence="1" type="ORF">Godav_023224</name>
</gene>
<proteinExistence type="predicted"/>
<keyword evidence="2" id="KW-1185">Reference proteome</keyword>
<reference evidence="1 2" key="1">
    <citation type="journal article" date="2019" name="Genome Biol. Evol.">
        <title>Insights into the evolution of the New World diploid cottons (Gossypium, subgenus Houzingenia) based on genome sequencing.</title>
        <authorList>
            <person name="Grover C.E."/>
            <person name="Arick M.A. 2nd"/>
            <person name="Thrash A."/>
            <person name="Conover J.L."/>
            <person name="Sanders W.S."/>
            <person name="Peterson D.G."/>
            <person name="Frelichowski J.E."/>
            <person name="Scheffler J.A."/>
            <person name="Scheffler B.E."/>
            <person name="Wendel J.F."/>
        </authorList>
    </citation>
    <scope>NUCLEOTIDE SEQUENCE [LARGE SCALE GENOMIC DNA]</scope>
    <source>
        <strain evidence="1">27</strain>
        <tissue evidence="1">Leaf</tissue>
    </source>
</reference>
<protein>
    <submittedName>
        <fullName evidence="1">Uncharacterized protein</fullName>
    </submittedName>
</protein>
<accession>A0A7J8SSG1</accession>
<dbReference type="Proteomes" id="UP000593561">
    <property type="component" value="Unassembled WGS sequence"/>
</dbReference>
<evidence type="ECO:0000313" key="1">
    <source>
        <dbReference type="EMBL" id="MBA0628506.1"/>
    </source>
</evidence>
<evidence type="ECO:0000313" key="2">
    <source>
        <dbReference type="Proteomes" id="UP000593561"/>
    </source>
</evidence>
<organism evidence="1 2">
    <name type="scientific">Gossypium davidsonii</name>
    <name type="common">Davidson's cotton</name>
    <name type="synonym">Gossypium klotzschianum subsp. davidsonii</name>
    <dbReference type="NCBI Taxonomy" id="34287"/>
    <lineage>
        <taxon>Eukaryota</taxon>
        <taxon>Viridiplantae</taxon>
        <taxon>Streptophyta</taxon>
        <taxon>Embryophyta</taxon>
        <taxon>Tracheophyta</taxon>
        <taxon>Spermatophyta</taxon>
        <taxon>Magnoliopsida</taxon>
        <taxon>eudicotyledons</taxon>
        <taxon>Gunneridae</taxon>
        <taxon>Pentapetalae</taxon>
        <taxon>rosids</taxon>
        <taxon>malvids</taxon>
        <taxon>Malvales</taxon>
        <taxon>Malvaceae</taxon>
        <taxon>Malvoideae</taxon>
        <taxon>Gossypium</taxon>
    </lineage>
</organism>
<comment type="caution">
    <text evidence="1">The sequence shown here is derived from an EMBL/GenBank/DDBJ whole genome shotgun (WGS) entry which is preliminary data.</text>
</comment>
<name>A0A7J8SSG1_GOSDV</name>